<keyword evidence="8" id="KW-0406">Ion transport</keyword>
<dbReference type="GO" id="GO:0005886">
    <property type="term" value="C:plasma membrane"/>
    <property type="evidence" value="ECO:0007669"/>
    <property type="project" value="UniProtKB-SubCell"/>
</dbReference>
<dbReference type="PANTHER" id="PTHR42985:SF40">
    <property type="entry name" value="LD47995P-RELATED"/>
    <property type="match status" value="1"/>
</dbReference>
<dbReference type="Proteomes" id="UP000749559">
    <property type="component" value="Unassembled WGS sequence"/>
</dbReference>
<keyword evidence="7" id="KW-0915">Sodium</keyword>
<dbReference type="InterPro" id="IPR038377">
    <property type="entry name" value="Na/Glc_symporter_sf"/>
</dbReference>
<evidence type="ECO:0000256" key="11">
    <source>
        <dbReference type="RuleBase" id="RU362091"/>
    </source>
</evidence>
<reference evidence="12" key="1">
    <citation type="submission" date="2022-03" db="EMBL/GenBank/DDBJ databases">
        <authorList>
            <person name="Martin C."/>
        </authorList>
    </citation>
    <scope>NUCLEOTIDE SEQUENCE</scope>
</reference>
<dbReference type="GO" id="GO:0006814">
    <property type="term" value="P:sodium ion transport"/>
    <property type="evidence" value="ECO:0007669"/>
    <property type="project" value="UniProtKB-KW"/>
</dbReference>
<keyword evidence="10" id="KW-0739">Sodium transport</keyword>
<evidence type="ECO:0000256" key="4">
    <source>
        <dbReference type="ARBA" id="ARBA00022475"/>
    </source>
</evidence>
<evidence type="ECO:0000313" key="12">
    <source>
        <dbReference type="EMBL" id="CAH1784471.1"/>
    </source>
</evidence>
<accession>A0A8J1T705</accession>
<dbReference type="InterPro" id="IPR001734">
    <property type="entry name" value="Na/solute_symporter"/>
</dbReference>
<evidence type="ECO:0000256" key="5">
    <source>
        <dbReference type="ARBA" id="ARBA00022692"/>
    </source>
</evidence>
<dbReference type="EMBL" id="CAIIXF020000005">
    <property type="protein sequence ID" value="CAH1784471.1"/>
    <property type="molecule type" value="Genomic_DNA"/>
</dbReference>
<evidence type="ECO:0000256" key="7">
    <source>
        <dbReference type="ARBA" id="ARBA00023053"/>
    </source>
</evidence>
<comment type="caution">
    <text evidence="12">The sequence shown here is derived from an EMBL/GenBank/DDBJ whole genome shotgun (WGS) entry which is preliminary data.</text>
</comment>
<evidence type="ECO:0000256" key="1">
    <source>
        <dbReference type="ARBA" id="ARBA00004651"/>
    </source>
</evidence>
<sequence length="699" mass="76732">MEPKYFHWADYLVFATILVLSAIVGVVVGRKQEDADEFMLAKKSMGLLPVVLSILGSLAAVYILGVPAEVYLDGIQQWHLFVIPVIVACIITAVFFVPLFYPLNVASVYEYLEVRFKSKIPKLCADVSLILAMIMNIGVSLFTPATALQAVTGFPDYGSILLCSAIAIFYTTTGGLKAVIWTDAFQTVFTLAGLLALVIQGTIKVGGFGEVFEWAGKGQRLEFFNFDPDPTVRVTFWGCMVGGLFGWLGYYAVSQSTYQRYASLPTKRKAILSVFLNSPGIPILMTVTCYAGLVIYAYYAKMGCDPLNAGQIDNINQITPYFVMEILDIPGIPGLFVSTLFSGTLSTCSASLSALSSVTFEDIIRWKWTDLKPKQELWITRILVVVYGILGVGFAMIVTTLEGTVLEFALSFTGAISGPVIGLFVLGAVFPWAEKWGTLVGTVVSIGLLGWMIVGSYTIDPEAIRFVLKPLDTSMCPSNTDVNVTTMMTMIDTTVQSTPPPMVFRDRTGLEIFYSISYLWYPMIGCVSLVIAGLFTSCIVGVTKSEDVDSSLLMPCANTCCCCLPQSTIDCLQCGVFYATESNTNAFDRDDRSVTVVKESDIIKETALDTTTYEKYGNEIELDNVEYKTMANNNNVIIHNGPVKDDYYISVIDAYEERKRPFADAEKNINSIANGVDNKAFDKDSPTRSSIKSITPDYM</sequence>
<dbReference type="Gene3D" id="1.20.1730.10">
    <property type="entry name" value="Sodium/glucose cotransporter"/>
    <property type="match status" value="1"/>
</dbReference>
<dbReference type="OrthoDB" id="6132759at2759"/>
<evidence type="ECO:0000256" key="2">
    <source>
        <dbReference type="ARBA" id="ARBA00006434"/>
    </source>
</evidence>
<comment type="subcellular location">
    <subcellularLocation>
        <location evidence="1">Cell membrane</location>
        <topology evidence="1">Multi-pass membrane protein</topology>
    </subcellularLocation>
</comment>
<protein>
    <submittedName>
        <fullName evidence="12">Uncharacterized protein</fullName>
    </submittedName>
</protein>
<comment type="similarity">
    <text evidence="2 11">Belongs to the sodium:solute symporter (SSF) (TC 2.A.21) family.</text>
</comment>
<evidence type="ECO:0000256" key="10">
    <source>
        <dbReference type="ARBA" id="ARBA00023201"/>
    </source>
</evidence>
<dbReference type="PANTHER" id="PTHR42985">
    <property type="entry name" value="SODIUM-COUPLED MONOCARBOXYLATE TRANSPORTER"/>
    <property type="match status" value="1"/>
</dbReference>
<dbReference type="Pfam" id="PF00474">
    <property type="entry name" value="SSF"/>
    <property type="match status" value="1"/>
</dbReference>
<dbReference type="GO" id="GO:0015293">
    <property type="term" value="F:symporter activity"/>
    <property type="evidence" value="ECO:0007669"/>
    <property type="project" value="TreeGrafter"/>
</dbReference>
<dbReference type="AlphaFoldDB" id="A0A8J1T705"/>
<evidence type="ECO:0000256" key="8">
    <source>
        <dbReference type="ARBA" id="ARBA00023065"/>
    </source>
</evidence>
<gene>
    <name evidence="12" type="ORF">OFUS_LOCUS10662</name>
</gene>
<keyword evidence="4" id="KW-1003">Cell membrane</keyword>
<evidence type="ECO:0000313" key="13">
    <source>
        <dbReference type="Proteomes" id="UP000749559"/>
    </source>
</evidence>
<dbReference type="InterPro" id="IPR051163">
    <property type="entry name" value="Sodium:Solute_Symporter_SSF"/>
</dbReference>
<evidence type="ECO:0000256" key="9">
    <source>
        <dbReference type="ARBA" id="ARBA00023136"/>
    </source>
</evidence>
<dbReference type="NCBIfam" id="TIGR00813">
    <property type="entry name" value="sss"/>
    <property type="match status" value="1"/>
</dbReference>
<evidence type="ECO:0000256" key="3">
    <source>
        <dbReference type="ARBA" id="ARBA00022448"/>
    </source>
</evidence>
<dbReference type="PROSITE" id="PS50283">
    <property type="entry name" value="NA_SOLUT_SYMP_3"/>
    <property type="match status" value="1"/>
</dbReference>
<dbReference type="CDD" id="cd11492">
    <property type="entry name" value="SLC5sbd_NIS-SMVT"/>
    <property type="match status" value="1"/>
</dbReference>
<keyword evidence="3" id="KW-0813">Transport</keyword>
<organism evidence="12 13">
    <name type="scientific">Owenia fusiformis</name>
    <name type="common">Polychaete worm</name>
    <dbReference type="NCBI Taxonomy" id="6347"/>
    <lineage>
        <taxon>Eukaryota</taxon>
        <taxon>Metazoa</taxon>
        <taxon>Spiralia</taxon>
        <taxon>Lophotrochozoa</taxon>
        <taxon>Annelida</taxon>
        <taxon>Polychaeta</taxon>
        <taxon>Sedentaria</taxon>
        <taxon>Canalipalpata</taxon>
        <taxon>Sabellida</taxon>
        <taxon>Oweniida</taxon>
        <taxon>Oweniidae</taxon>
        <taxon>Owenia</taxon>
    </lineage>
</organism>
<keyword evidence="6" id="KW-1133">Transmembrane helix</keyword>
<keyword evidence="9" id="KW-0472">Membrane</keyword>
<keyword evidence="5" id="KW-0812">Transmembrane</keyword>
<proteinExistence type="inferred from homology"/>
<name>A0A8J1T705_OWEFU</name>
<keyword evidence="13" id="KW-1185">Reference proteome</keyword>
<evidence type="ECO:0000256" key="6">
    <source>
        <dbReference type="ARBA" id="ARBA00022989"/>
    </source>
</evidence>